<gene>
    <name evidence="2" type="ORF">ASCRUDRAFT_76852</name>
</gene>
<dbReference type="AlphaFoldDB" id="A0A1D2VEC1"/>
<dbReference type="RefSeq" id="XP_020046239.1">
    <property type="nucleotide sequence ID" value="XM_020193645.1"/>
</dbReference>
<dbReference type="Proteomes" id="UP000095038">
    <property type="component" value="Unassembled WGS sequence"/>
</dbReference>
<keyword evidence="3" id="KW-1185">Reference proteome</keyword>
<organism evidence="2 3">
    <name type="scientific">Ascoidea rubescens DSM 1968</name>
    <dbReference type="NCBI Taxonomy" id="1344418"/>
    <lineage>
        <taxon>Eukaryota</taxon>
        <taxon>Fungi</taxon>
        <taxon>Dikarya</taxon>
        <taxon>Ascomycota</taxon>
        <taxon>Saccharomycotina</taxon>
        <taxon>Saccharomycetes</taxon>
        <taxon>Ascoideaceae</taxon>
        <taxon>Ascoidea</taxon>
    </lineage>
</organism>
<sequence>MSYSTEPERVNRFLRDTQSQNSNIQNDYLYYYLMKNNNTSTTTSNNPYESNRSREPSPILSNTRKAAFYF</sequence>
<feature type="region of interest" description="Disordered" evidence="1">
    <location>
        <begin position="39"/>
        <end position="61"/>
    </location>
</feature>
<name>A0A1D2VEC1_9ASCO</name>
<dbReference type="InParanoid" id="A0A1D2VEC1"/>
<evidence type="ECO:0000313" key="2">
    <source>
        <dbReference type="EMBL" id="ODV59932.1"/>
    </source>
</evidence>
<evidence type="ECO:0000256" key="1">
    <source>
        <dbReference type="SAM" id="MobiDB-lite"/>
    </source>
</evidence>
<proteinExistence type="predicted"/>
<reference evidence="3" key="1">
    <citation type="submission" date="2016-05" db="EMBL/GenBank/DDBJ databases">
        <title>Comparative genomics of biotechnologically important yeasts.</title>
        <authorList>
            <consortium name="DOE Joint Genome Institute"/>
            <person name="Riley R."/>
            <person name="Haridas S."/>
            <person name="Wolfe K.H."/>
            <person name="Lopes M.R."/>
            <person name="Hittinger C.T."/>
            <person name="Goker M."/>
            <person name="Salamov A."/>
            <person name="Wisecaver J."/>
            <person name="Long T.M."/>
            <person name="Aerts A.L."/>
            <person name="Barry K."/>
            <person name="Choi C."/>
            <person name="Clum A."/>
            <person name="Coughlan A.Y."/>
            <person name="Deshpande S."/>
            <person name="Douglass A.P."/>
            <person name="Hanson S.J."/>
            <person name="Klenk H.-P."/>
            <person name="Labutti K."/>
            <person name="Lapidus A."/>
            <person name="Lindquist E."/>
            <person name="Lipzen A."/>
            <person name="Meier-Kolthoff J.P."/>
            <person name="Ohm R.A."/>
            <person name="Otillar R.P."/>
            <person name="Pangilinan J."/>
            <person name="Peng Y."/>
            <person name="Rokas A."/>
            <person name="Rosa C.A."/>
            <person name="Scheuner C."/>
            <person name="Sibirny A.A."/>
            <person name="Slot J.C."/>
            <person name="Stielow J.B."/>
            <person name="Sun H."/>
            <person name="Kurtzman C.P."/>
            <person name="Blackwell M."/>
            <person name="Grigoriev I.V."/>
            <person name="Jeffries T.W."/>
        </authorList>
    </citation>
    <scope>NUCLEOTIDE SEQUENCE [LARGE SCALE GENOMIC DNA]</scope>
    <source>
        <strain evidence="3">DSM 1968</strain>
    </source>
</reference>
<dbReference type="GeneID" id="30967281"/>
<accession>A0A1D2VEC1</accession>
<protein>
    <submittedName>
        <fullName evidence="2">Uncharacterized protein</fullName>
    </submittedName>
</protein>
<dbReference type="EMBL" id="KV454484">
    <property type="protein sequence ID" value="ODV59932.1"/>
    <property type="molecule type" value="Genomic_DNA"/>
</dbReference>
<evidence type="ECO:0000313" key="3">
    <source>
        <dbReference type="Proteomes" id="UP000095038"/>
    </source>
</evidence>